<dbReference type="GO" id="GO:0030288">
    <property type="term" value="C:outer membrane-bounded periplasmic space"/>
    <property type="evidence" value="ECO:0007669"/>
    <property type="project" value="TreeGrafter"/>
</dbReference>
<dbReference type="EMBL" id="JWSY01000019">
    <property type="protein sequence ID" value="KIC56822.1"/>
    <property type="molecule type" value="Genomic_DNA"/>
</dbReference>
<dbReference type="GO" id="GO:0008236">
    <property type="term" value="F:serine-type peptidase activity"/>
    <property type="evidence" value="ECO:0007669"/>
    <property type="project" value="InterPro"/>
</dbReference>
<dbReference type="CDD" id="cd07563">
    <property type="entry name" value="Peptidase_S41_IRBP"/>
    <property type="match status" value="1"/>
</dbReference>
<proteinExistence type="predicted"/>
<accession>A0A0B4CK09</accession>
<dbReference type="PANTHER" id="PTHR32060:SF30">
    <property type="entry name" value="CARBOXY-TERMINAL PROCESSING PROTEASE CTPA"/>
    <property type="match status" value="1"/>
</dbReference>
<dbReference type="Pfam" id="PF03572">
    <property type="entry name" value="Peptidase_S41"/>
    <property type="match status" value="1"/>
</dbReference>
<evidence type="ECO:0000313" key="3">
    <source>
        <dbReference type="Proteomes" id="UP000031166"/>
    </source>
</evidence>
<dbReference type="Gene3D" id="3.30.750.44">
    <property type="match status" value="1"/>
</dbReference>
<dbReference type="GO" id="GO:0007165">
    <property type="term" value="P:signal transduction"/>
    <property type="evidence" value="ECO:0007669"/>
    <property type="project" value="TreeGrafter"/>
</dbReference>
<dbReference type="InterPro" id="IPR029045">
    <property type="entry name" value="ClpP/crotonase-like_dom_sf"/>
</dbReference>
<dbReference type="InterPro" id="IPR005151">
    <property type="entry name" value="Tail-specific_protease"/>
</dbReference>
<reference evidence="2 3" key="1">
    <citation type="submission" date="2014-12" db="EMBL/GenBank/DDBJ databases">
        <title>Genome sequencing of Brevundimonas nasdae TPW30.</title>
        <authorList>
            <person name="Tan P.W."/>
            <person name="Chan K.-G."/>
        </authorList>
    </citation>
    <scope>NUCLEOTIDE SEQUENCE [LARGE SCALE GENOMIC DNA]</scope>
    <source>
        <strain evidence="2 3">TPW30</strain>
    </source>
</reference>
<dbReference type="Gene3D" id="3.90.226.10">
    <property type="entry name" value="2-enoyl-CoA Hydratase, Chain A, domain 1"/>
    <property type="match status" value="1"/>
</dbReference>
<dbReference type="AlphaFoldDB" id="A0A0B4CK09"/>
<dbReference type="GO" id="GO:0004175">
    <property type="term" value="F:endopeptidase activity"/>
    <property type="evidence" value="ECO:0007669"/>
    <property type="project" value="TreeGrafter"/>
</dbReference>
<dbReference type="RefSeq" id="WP_039246634.1">
    <property type="nucleotide sequence ID" value="NZ_JWSY01000019.1"/>
</dbReference>
<dbReference type="SMART" id="SM00245">
    <property type="entry name" value="TSPc"/>
    <property type="match status" value="1"/>
</dbReference>
<comment type="caution">
    <text evidence="2">The sequence shown here is derived from an EMBL/GenBank/DDBJ whole genome shotgun (WGS) entry which is preliminary data.</text>
</comment>
<dbReference type="GO" id="GO:0006508">
    <property type="term" value="P:proteolysis"/>
    <property type="evidence" value="ECO:0007669"/>
    <property type="project" value="InterPro"/>
</dbReference>
<organism evidence="2 3">
    <name type="scientific">Brevundimonas nasdae</name>
    <dbReference type="NCBI Taxonomy" id="172043"/>
    <lineage>
        <taxon>Bacteria</taxon>
        <taxon>Pseudomonadati</taxon>
        <taxon>Pseudomonadota</taxon>
        <taxon>Alphaproteobacteria</taxon>
        <taxon>Caulobacterales</taxon>
        <taxon>Caulobacteraceae</taxon>
        <taxon>Brevundimonas</taxon>
    </lineage>
</organism>
<dbReference type="Proteomes" id="UP000031166">
    <property type="component" value="Unassembled WGS sequence"/>
</dbReference>
<feature type="domain" description="Tail specific protease" evidence="1">
    <location>
        <begin position="208"/>
        <end position="410"/>
    </location>
</feature>
<dbReference type="PANTHER" id="PTHR32060">
    <property type="entry name" value="TAIL-SPECIFIC PROTEASE"/>
    <property type="match status" value="1"/>
</dbReference>
<gene>
    <name evidence="2" type="ORF">RM53_10655</name>
</gene>
<evidence type="ECO:0000259" key="1">
    <source>
        <dbReference type="SMART" id="SM00245"/>
    </source>
</evidence>
<protein>
    <recommendedName>
        <fullName evidence="1">Tail specific protease domain-containing protein</fullName>
    </recommendedName>
</protein>
<name>A0A0B4CK09_9CAUL</name>
<evidence type="ECO:0000313" key="2">
    <source>
        <dbReference type="EMBL" id="KIC56822.1"/>
    </source>
</evidence>
<dbReference type="STRING" id="172043.RM53_10655"/>
<sequence length="434" mass="46770">MIAAFVVAALLHQSPMPSVAPDGVFRSRGYGLVIVRAGQDLRVYHEADGACWPDPDGEDLKDSFAAVVPVADGIGLTEAHDDQASIYVFDRLPALPSACRHPDTSDRAAVLAVSDLMQAYYPGFEARKIDFQVRRRDVLARLSQTSSPSQAFAAAADLLSGLDDAHIELSAEIEGRAQDLQASSGRTLDAVNARSEPRAERAWLGAWREGVLQTILDGEGHAVANNRVFWGVNDGVGYLAIVTMGGFDAEDAASTEPLEAALDEAMIAFDGARAVIVDVSNNRGGYDSVSRLIASRFADQPRVAYTKRGWASGVAPQVVEVRPSNRPGYHGPVWLLTSDITVSAGETFSQMMTVLPNVTHAGTRTRGAFSDQSPVVLANGWRFAMPMELYVDPQGHPLEGRGLTPQVRIDLYPEGDLDRGHAKAVKALMRRLSH</sequence>
<dbReference type="SUPFAM" id="SSF52096">
    <property type="entry name" value="ClpP/crotonase"/>
    <property type="match status" value="1"/>
</dbReference>